<dbReference type="Pfam" id="PF00646">
    <property type="entry name" value="F-box"/>
    <property type="match status" value="1"/>
</dbReference>
<proteinExistence type="predicted"/>
<comment type="caution">
    <text evidence="2">The sequence shown here is derived from an EMBL/GenBank/DDBJ whole genome shotgun (WGS) entry which is preliminary data.</text>
</comment>
<evidence type="ECO:0000313" key="2">
    <source>
        <dbReference type="EMBL" id="CAI5439710.1"/>
    </source>
</evidence>
<sequence>MSRSMSQNRQEIKEDEYPYSTSWFDIPEELREMIINEMDPKTILRFKQCSKLCAEEARRSKNSVYKIEINNTGKGTHICFHLTNENLECPHFRYSFSESGWGKWKTTTIRHEKVHDTYWESCDFSFLFAQCFIYRRIE</sequence>
<dbReference type="Proteomes" id="UP001152747">
    <property type="component" value="Unassembled WGS sequence"/>
</dbReference>
<accession>A0A9P1I4Y9</accession>
<dbReference type="InterPro" id="IPR001810">
    <property type="entry name" value="F-box_dom"/>
</dbReference>
<keyword evidence="3" id="KW-1185">Reference proteome</keyword>
<gene>
    <name evidence="2" type="ORF">CAMP_LOCUS2347</name>
</gene>
<evidence type="ECO:0000259" key="1">
    <source>
        <dbReference type="Pfam" id="PF00646"/>
    </source>
</evidence>
<name>A0A9P1I4Y9_9PELO</name>
<reference evidence="2" key="1">
    <citation type="submission" date="2022-11" db="EMBL/GenBank/DDBJ databases">
        <authorList>
            <person name="Kikuchi T."/>
        </authorList>
    </citation>
    <scope>NUCLEOTIDE SEQUENCE</scope>
    <source>
        <strain evidence="2">PS1010</strain>
    </source>
</reference>
<feature type="domain" description="F-box" evidence="1">
    <location>
        <begin position="23"/>
        <end position="53"/>
    </location>
</feature>
<evidence type="ECO:0000313" key="3">
    <source>
        <dbReference type="Proteomes" id="UP001152747"/>
    </source>
</evidence>
<protein>
    <recommendedName>
        <fullName evidence="1">F-box domain-containing protein</fullName>
    </recommendedName>
</protein>
<dbReference type="AlphaFoldDB" id="A0A9P1I4Y9"/>
<organism evidence="2 3">
    <name type="scientific">Caenorhabditis angaria</name>
    <dbReference type="NCBI Taxonomy" id="860376"/>
    <lineage>
        <taxon>Eukaryota</taxon>
        <taxon>Metazoa</taxon>
        <taxon>Ecdysozoa</taxon>
        <taxon>Nematoda</taxon>
        <taxon>Chromadorea</taxon>
        <taxon>Rhabditida</taxon>
        <taxon>Rhabditina</taxon>
        <taxon>Rhabditomorpha</taxon>
        <taxon>Rhabditoidea</taxon>
        <taxon>Rhabditidae</taxon>
        <taxon>Peloderinae</taxon>
        <taxon>Caenorhabditis</taxon>
    </lineage>
</organism>
<dbReference type="EMBL" id="CANHGI010000001">
    <property type="protein sequence ID" value="CAI5439710.1"/>
    <property type="molecule type" value="Genomic_DNA"/>
</dbReference>